<dbReference type="InterPro" id="IPR036388">
    <property type="entry name" value="WH-like_DNA-bd_sf"/>
</dbReference>
<dbReference type="Pfam" id="PF07729">
    <property type="entry name" value="FCD"/>
    <property type="match status" value="1"/>
</dbReference>
<dbReference type="PANTHER" id="PTHR43537">
    <property type="entry name" value="TRANSCRIPTIONAL REGULATOR, GNTR FAMILY"/>
    <property type="match status" value="1"/>
</dbReference>
<dbReference type="RefSeq" id="WP_011600119.1">
    <property type="nucleotide sequence ID" value="NC_008270.1"/>
</dbReference>
<keyword evidence="3" id="KW-0804">Transcription</keyword>
<dbReference type="PROSITE" id="PS50949">
    <property type="entry name" value="HTH_GNTR"/>
    <property type="match status" value="1"/>
</dbReference>
<evidence type="ECO:0000256" key="2">
    <source>
        <dbReference type="ARBA" id="ARBA00023125"/>
    </source>
</evidence>
<evidence type="ECO:0000256" key="1">
    <source>
        <dbReference type="ARBA" id="ARBA00023015"/>
    </source>
</evidence>
<organism evidence="5 6">
    <name type="scientific">Rhodococcus jostii (strain RHA1)</name>
    <dbReference type="NCBI Taxonomy" id="101510"/>
    <lineage>
        <taxon>Bacteria</taxon>
        <taxon>Bacillati</taxon>
        <taxon>Actinomycetota</taxon>
        <taxon>Actinomycetes</taxon>
        <taxon>Mycobacteriales</taxon>
        <taxon>Nocardiaceae</taxon>
        <taxon>Rhodococcus</taxon>
    </lineage>
</organism>
<evidence type="ECO:0000259" key="4">
    <source>
        <dbReference type="PROSITE" id="PS50949"/>
    </source>
</evidence>
<keyword evidence="5" id="KW-0614">Plasmid</keyword>
<gene>
    <name evidence="5" type="ordered locus">RHA1_ro10290</name>
</gene>
<dbReference type="PRINTS" id="PR00035">
    <property type="entry name" value="HTHGNTR"/>
</dbReference>
<dbReference type="EMBL" id="CP000433">
    <property type="protein sequence ID" value="ABH00481.1"/>
    <property type="molecule type" value="Genomic_DNA"/>
</dbReference>
<reference evidence="6" key="1">
    <citation type="journal article" date="2006" name="Proc. Natl. Acad. Sci. U.S.A.">
        <title>The complete genome of Rhodococcus sp. RHA1 provides insights into a catabolic powerhouse.</title>
        <authorList>
            <person name="McLeod M.P."/>
            <person name="Warren R.L."/>
            <person name="Hsiao W.W.L."/>
            <person name="Araki N."/>
            <person name="Myhre M."/>
            <person name="Fernandes C."/>
            <person name="Miyazawa D."/>
            <person name="Wong W."/>
            <person name="Lillquist A.L."/>
            <person name="Wang D."/>
            <person name="Dosanjh M."/>
            <person name="Hara H."/>
            <person name="Petrescu A."/>
            <person name="Morin R.D."/>
            <person name="Yang G."/>
            <person name="Stott J.M."/>
            <person name="Schein J.E."/>
            <person name="Shin H."/>
            <person name="Smailus D."/>
            <person name="Siddiqui A.S."/>
            <person name="Marra M.A."/>
            <person name="Jones S.J.M."/>
            <person name="Holt R."/>
            <person name="Brinkman F.S.L."/>
            <person name="Miyauchi K."/>
            <person name="Fukuda M."/>
            <person name="Davies J.E."/>
            <person name="Mohn W.W."/>
            <person name="Eltis L.D."/>
        </authorList>
    </citation>
    <scope>NUCLEOTIDE SEQUENCE [LARGE SCALE GENOMIC DNA]</scope>
    <source>
        <strain evidence="6">RHA1</strain>
    </source>
</reference>
<evidence type="ECO:0000313" key="6">
    <source>
        <dbReference type="Proteomes" id="UP000008710"/>
    </source>
</evidence>
<protein>
    <submittedName>
        <fullName evidence="5">Possible transcriptional regulator, GntR family</fullName>
    </submittedName>
</protein>
<dbReference type="SMART" id="SM00345">
    <property type="entry name" value="HTH_GNTR"/>
    <property type="match status" value="1"/>
</dbReference>
<dbReference type="OrthoDB" id="3571145at2"/>
<dbReference type="Gene3D" id="1.10.10.10">
    <property type="entry name" value="Winged helix-like DNA-binding domain superfamily/Winged helix DNA-binding domain"/>
    <property type="match status" value="1"/>
</dbReference>
<dbReference type="SMART" id="SM00895">
    <property type="entry name" value="FCD"/>
    <property type="match status" value="1"/>
</dbReference>
<feature type="domain" description="HTH gntR-type" evidence="4">
    <location>
        <begin position="3"/>
        <end position="73"/>
    </location>
</feature>
<dbReference type="InterPro" id="IPR008920">
    <property type="entry name" value="TF_FadR/GntR_C"/>
</dbReference>
<dbReference type="GO" id="GO:0003677">
    <property type="term" value="F:DNA binding"/>
    <property type="evidence" value="ECO:0007669"/>
    <property type="project" value="UniProtKB-KW"/>
</dbReference>
<dbReference type="InterPro" id="IPR036390">
    <property type="entry name" value="WH_DNA-bd_sf"/>
</dbReference>
<name>Q0RW55_RHOJR</name>
<proteinExistence type="predicted"/>
<evidence type="ECO:0000313" key="5">
    <source>
        <dbReference type="EMBL" id="ABH00481.1"/>
    </source>
</evidence>
<dbReference type="AlphaFoldDB" id="Q0RW55"/>
<sequence length="228" mass="25482">MLDKVGALTADRIARAIVAEGWPVGMHLGTELELMERFTVSRAGLREAIRILEYQGVVEMRRGRSGGLRVSAPDGSGIVASAVRYLTFRRVRPEHLLEARRIIELSLIPLVVDRMNNENARQLQQYLDQEVAGQPPSSPGNASKGFHTLLGALTGNPALKLFTHVLESLVHMRFYALHLSSAEAPEVHGFHVRVGEALIDRDLPRALAEFEKTLEHTKRYYIDVDERS</sequence>
<dbReference type="SUPFAM" id="SSF46785">
    <property type="entry name" value="Winged helix' DNA-binding domain"/>
    <property type="match status" value="1"/>
</dbReference>
<dbReference type="InterPro" id="IPR011711">
    <property type="entry name" value="GntR_C"/>
</dbReference>
<evidence type="ECO:0000256" key="3">
    <source>
        <dbReference type="ARBA" id="ARBA00023163"/>
    </source>
</evidence>
<dbReference type="KEGG" id="rha:RHA1_ro10290"/>
<dbReference type="InterPro" id="IPR000524">
    <property type="entry name" value="Tscrpt_reg_HTH_GntR"/>
</dbReference>
<dbReference type="PANTHER" id="PTHR43537:SF47">
    <property type="entry name" value="REGULATORY PROTEIN GNTR HTH"/>
    <property type="match status" value="1"/>
</dbReference>
<keyword evidence="1" id="KW-0805">Transcription regulation</keyword>
<accession>Q0RW55</accession>
<dbReference type="GO" id="GO:0003700">
    <property type="term" value="F:DNA-binding transcription factor activity"/>
    <property type="evidence" value="ECO:0007669"/>
    <property type="project" value="InterPro"/>
</dbReference>
<dbReference type="HOGENOM" id="CLU_017584_9_0_11"/>
<dbReference type="Gene3D" id="1.20.120.530">
    <property type="entry name" value="GntR ligand-binding domain-like"/>
    <property type="match status" value="1"/>
</dbReference>
<dbReference type="SUPFAM" id="SSF48008">
    <property type="entry name" value="GntR ligand-binding domain-like"/>
    <property type="match status" value="1"/>
</dbReference>
<geneLocation type="plasmid" evidence="5 6">
    <name>pRHL2</name>
</geneLocation>
<dbReference type="Proteomes" id="UP000008710">
    <property type="component" value="Plasmid pRHL2"/>
</dbReference>
<dbReference type="Pfam" id="PF00392">
    <property type="entry name" value="GntR"/>
    <property type="match status" value="1"/>
</dbReference>
<keyword evidence="2" id="KW-0238">DNA-binding</keyword>